<dbReference type="Gene3D" id="3.40.50.2020">
    <property type="match status" value="1"/>
</dbReference>
<comment type="function">
    <text evidence="6">Catalyzes the transfer of a ribosyl phosphate group from 5-phosphoribose 1-diphosphate to orotate, leading to the formation of orotidine monophosphate (OMP).</text>
</comment>
<keyword evidence="5 6" id="KW-0665">Pyrimidine biosynthesis</keyword>
<sequence>MITPQDIANILLDIGAVALNVKEPFTYTSGLRSPIYCDNRMIISHPSERTKVIDGFIEKIEQEKLEFDVVGGTSTAGIPYAAFLAERLSLPMVYIRGSAKGHGKKKQVEGDLKAGQRVLIIEDLISTGGSSIDSVNGVRNEGGEVTDVLAIFSYGLKQATVGFKESNVKVNTLCTFEILLPVAVARKQLTEEEGGKALQWRVDPELWAKHMNLD</sequence>
<evidence type="ECO:0000256" key="2">
    <source>
        <dbReference type="ARBA" id="ARBA00011971"/>
    </source>
</evidence>
<evidence type="ECO:0000256" key="4">
    <source>
        <dbReference type="ARBA" id="ARBA00022679"/>
    </source>
</evidence>
<gene>
    <name evidence="6" type="primary">pyrE</name>
    <name evidence="8" type="ORF">COW24_00650</name>
</gene>
<comment type="similarity">
    <text evidence="6">Belongs to the purine/pyrimidine phosphoribosyltransferase family. PyrE subfamily.</text>
</comment>
<feature type="binding site" evidence="6">
    <location>
        <position position="96"/>
    </location>
    <ligand>
        <name>5-phospho-alpha-D-ribose 1-diphosphate</name>
        <dbReference type="ChEBI" id="CHEBI:58017"/>
        <note>ligand shared between dimeric partners</note>
    </ligand>
</feature>
<evidence type="ECO:0000256" key="6">
    <source>
        <dbReference type="HAMAP-Rule" id="MF_01208"/>
    </source>
</evidence>
<dbReference type="HAMAP" id="MF_01208">
    <property type="entry name" value="PyrE"/>
    <property type="match status" value="1"/>
</dbReference>
<keyword evidence="3 6" id="KW-0328">Glycosyltransferase</keyword>
<reference evidence="8 9" key="1">
    <citation type="submission" date="2017-09" db="EMBL/GenBank/DDBJ databases">
        <title>Depth-based differentiation of microbial function through sediment-hosted aquifers and enrichment of novel symbionts in the deep terrestrial subsurface.</title>
        <authorList>
            <person name="Probst A.J."/>
            <person name="Ladd B."/>
            <person name="Jarett J.K."/>
            <person name="Geller-Mcgrath D.E."/>
            <person name="Sieber C.M."/>
            <person name="Emerson J.B."/>
            <person name="Anantharaman K."/>
            <person name="Thomas B.C."/>
            <person name="Malmstrom R."/>
            <person name="Stieglmeier M."/>
            <person name="Klingl A."/>
            <person name="Woyke T."/>
            <person name="Ryan C.M."/>
            <person name="Banfield J.F."/>
        </authorList>
    </citation>
    <scope>NUCLEOTIDE SEQUENCE [LARGE SCALE GENOMIC DNA]</scope>
    <source>
        <strain evidence="8">CG15_BIG_FIL_POST_REV_8_21_14_020_45_12</strain>
    </source>
</reference>
<dbReference type="InterPro" id="IPR000836">
    <property type="entry name" value="PRTase_dom"/>
</dbReference>
<feature type="binding site" description="in other chain" evidence="6">
    <location>
        <begin position="122"/>
        <end position="130"/>
    </location>
    <ligand>
        <name>5-phospho-alpha-D-ribose 1-diphosphate</name>
        <dbReference type="ChEBI" id="CHEBI:58017"/>
        <note>ligand shared between dimeric partners</note>
    </ligand>
</feature>
<organism evidence="8 9">
    <name type="scientific">Candidatus Kerfeldbacteria bacterium CG15_BIG_FIL_POST_REV_8_21_14_020_45_12</name>
    <dbReference type="NCBI Taxonomy" id="2014247"/>
    <lineage>
        <taxon>Bacteria</taxon>
        <taxon>Candidatus Kerfeldiibacteriota</taxon>
    </lineage>
</organism>
<proteinExistence type="inferred from homology"/>
<evidence type="ECO:0000256" key="3">
    <source>
        <dbReference type="ARBA" id="ARBA00022676"/>
    </source>
</evidence>
<dbReference type="Proteomes" id="UP000230292">
    <property type="component" value="Unassembled WGS sequence"/>
</dbReference>
<dbReference type="InterPro" id="IPR004467">
    <property type="entry name" value="Or_phspho_trans_dom"/>
</dbReference>
<comment type="caution">
    <text evidence="6">Lacks conserved residue(s) required for the propagation of feature annotation.</text>
</comment>
<comment type="caution">
    <text evidence="8">The sequence shown here is derived from an EMBL/GenBank/DDBJ whole genome shotgun (WGS) entry which is preliminary data.</text>
</comment>
<dbReference type="SUPFAM" id="SSF53271">
    <property type="entry name" value="PRTase-like"/>
    <property type="match status" value="1"/>
</dbReference>
<evidence type="ECO:0000259" key="7">
    <source>
        <dbReference type="Pfam" id="PF00156"/>
    </source>
</evidence>
<dbReference type="GO" id="GO:0044205">
    <property type="term" value="P:'de novo' UMP biosynthetic process"/>
    <property type="evidence" value="ECO:0007669"/>
    <property type="project" value="UniProtKB-UniRule"/>
</dbReference>
<feature type="binding site" evidence="6">
    <location>
        <position position="100"/>
    </location>
    <ligand>
        <name>5-phospho-alpha-D-ribose 1-diphosphate</name>
        <dbReference type="ChEBI" id="CHEBI:58017"/>
        <note>ligand shared between dimeric partners</note>
    </ligand>
</feature>
<dbReference type="InterPro" id="IPR023031">
    <property type="entry name" value="OPRT"/>
</dbReference>
<dbReference type="AlphaFoldDB" id="A0A2M7H536"/>
<dbReference type="UniPathway" id="UPA00070">
    <property type="reaction ID" value="UER00119"/>
</dbReference>
<dbReference type="PANTHER" id="PTHR19278">
    <property type="entry name" value="OROTATE PHOSPHORIBOSYLTRANSFERASE"/>
    <property type="match status" value="1"/>
</dbReference>
<dbReference type="CDD" id="cd06223">
    <property type="entry name" value="PRTases_typeI"/>
    <property type="match status" value="1"/>
</dbReference>
<feature type="binding site" evidence="6">
    <location>
        <position position="102"/>
    </location>
    <ligand>
        <name>5-phospho-alpha-D-ribose 1-diphosphate</name>
        <dbReference type="ChEBI" id="CHEBI:58017"/>
        <note>ligand shared between dimeric partners</note>
    </ligand>
</feature>
<protein>
    <recommendedName>
        <fullName evidence="2 6">Orotate phosphoribosyltransferase</fullName>
        <shortName evidence="6">OPRT</shortName>
        <shortName evidence="6">OPRTase</shortName>
        <ecNumber evidence="2 6">2.4.2.10</ecNumber>
    </recommendedName>
</protein>
<dbReference type="GO" id="GO:0000287">
    <property type="term" value="F:magnesium ion binding"/>
    <property type="evidence" value="ECO:0007669"/>
    <property type="project" value="UniProtKB-UniRule"/>
</dbReference>
<comment type="catalytic activity">
    <reaction evidence="6">
        <text>orotidine 5'-phosphate + diphosphate = orotate + 5-phospho-alpha-D-ribose 1-diphosphate</text>
        <dbReference type="Rhea" id="RHEA:10380"/>
        <dbReference type="ChEBI" id="CHEBI:30839"/>
        <dbReference type="ChEBI" id="CHEBI:33019"/>
        <dbReference type="ChEBI" id="CHEBI:57538"/>
        <dbReference type="ChEBI" id="CHEBI:58017"/>
        <dbReference type="EC" id="2.4.2.10"/>
    </reaction>
</comment>
<keyword evidence="6" id="KW-0460">Magnesium</keyword>
<evidence type="ECO:0000313" key="9">
    <source>
        <dbReference type="Proteomes" id="UP000230292"/>
    </source>
</evidence>
<dbReference type="PANTHER" id="PTHR19278:SF9">
    <property type="entry name" value="URIDINE 5'-MONOPHOSPHATE SYNTHASE"/>
    <property type="match status" value="1"/>
</dbReference>
<feature type="binding site" evidence="6">
    <location>
        <position position="126"/>
    </location>
    <ligand>
        <name>orotate</name>
        <dbReference type="ChEBI" id="CHEBI:30839"/>
    </ligand>
</feature>
<evidence type="ECO:0000256" key="1">
    <source>
        <dbReference type="ARBA" id="ARBA00004889"/>
    </source>
</evidence>
<evidence type="ECO:0000256" key="5">
    <source>
        <dbReference type="ARBA" id="ARBA00022975"/>
    </source>
</evidence>
<comment type="cofactor">
    <cofactor evidence="6">
        <name>Mg(2+)</name>
        <dbReference type="ChEBI" id="CHEBI:18420"/>
    </cofactor>
</comment>
<dbReference type="Pfam" id="PF00156">
    <property type="entry name" value="Pribosyltran"/>
    <property type="match status" value="1"/>
</dbReference>
<dbReference type="GO" id="GO:0019856">
    <property type="term" value="P:pyrimidine nucleobase biosynthetic process"/>
    <property type="evidence" value="ECO:0007669"/>
    <property type="project" value="TreeGrafter"/>
</dbReference>
<dbReference type="GO" id="GO:0004588">
    <property type="term" value="F:orotate phosphoribosyltransferase activity"/>
    <property type="evidence" value="ECO:0007669"/>
    <property type="project" value="UniProtKB-UniRule"/>
</dbReference>
<evidence type="ECO:0000313" key="8">
    <source>
        <dbReference type="EMBL" id="PIW37345.1"/>
    </source>
</evidence>
<comment type="subunit">
    <text evidence="6">Homodimer.</text>
</comment>
<comment type="pathway">
    <text evidence="1 6">Pyrimidine metabolism; UMP biosynthesis via de novo pathway; UMP from orotate: step 1/2.</text>
</comment>
<keyword evidence="4 6" id="KW-0808">Transferase</keyword>
<feature type="domain" description="Phosphoribosyltransferase" evidence="7">
    <location>
        <begin position="50"/>
        <end position="145"/>
    </location>
</feature>
<dbReference type="EC" id="2.4.2.10" evidence="2 6"/>
<dbReference type="EMBL" id="PFGC01000009">
    <property type="protein sequence ID" value="PIW37345.1"/>
    <property type="molecule type" value="Genomic_DNA"/>
</dbReference>
<name>A0A2M7H536_9BACT</name>
<dbReference type="NCBIfam" id="TIGR00336">
    <property type="entry name" value="pyrE"/>
    <property type="match status" value="1"/>
</dbReference>
<accession>A0A2M7H536</accession>
<dbReference type="InterPro" id="IPR029057">
    <property type="entry name" value="PRTase-like"/>
</dbReference>